<evidence type="ECO:0000259" key="11">
    <source>
        <dbReference type="Pfam" id="PF05970"/>
    </source>
</evidence>
<keyword evidence="8" id="KW-0413">Isomerase</keyword>
<evidence type="ECO:0000256" key="2">
    <source>
        <dbReference type="ARBA" id="ARBA00022763"/>
    </source>
</evidence>
<keyword evidence="5 9" id="KW-0067">ATP-binding</keyword>
<comment type="catalytic activity">
    <reaction evidence="9">
        <text>ATP + H2O = ADP + phosphate + H(+)</text>
        <dbReference type="Rhea" id="RHEA:13065"/>
        <dbReference type="ChEBI" id="CHEBI:15377"/>
        <dbReference type="ChEBI" id="CHEBI:15378"/>
        <dbReference type="ChEBI" id="CHEBI:30616"/>
        <dbReference type="ChEBI" id="CHEBI:43474"/>
        <dbReference type="ChEBI" id="CHEBI:456216"/>
        <dbReference type="EC" id="5.6.2.3"/>
    </reaction>
</comment>
<dbReference type="Proteomes" id="UP001054857">
    <property type="component" value="Unassembled WGS sequence"/>
</dbReference>
<keyword evidence="14" id="KW-1185">Reference proteome</keyword>
<keyword evidence="2 9" id="KW-0227">DNA damage</keyword>
<dbReference type="GO" id="GO:0016787">
    <property type="term" value="F:hydrolase activity"/>
    <property type="evidence" value="ECO:0007669"/>
    <property type="project" value="UniProtKB-KW"/>
</dbReference>
<keyword evidence="1 9" id="KW-0547">Nucleotide-binding</keyword>
<evidence type="ECO:0000313" key="14">
    <source>
        <dbReference type="Proteomes" id="UP001054857"/>
    </source>
</evidence>
<evidence type="ECO:0000313" key="13">
    <source>
        <dbReference type="EMBL" id="GFR47568.1"/>
    </source>
</evidence>
<evidence type="ECO:0000256" key="6">
    <source>
        <dbReference type="ARBA" id="ARBA00023125"/>
    </source>
</evidence>
<dbReference type="PANTHER" id="PTHR47642">
    <property type="entry name" value="ATP-DEPENDENT DNA HELICASE"/>
    <property type="match status" value="1"/>
</dbReference>
<dbReference type="GO" id="GO:0043139">
    <property type="term" value="F:5'-3' DNA helicase activity"/>
    <property type="evidence" value="ECO:0007669"/>
    <property type="project" value="UniProtKB-EC"/>
</dbReference>
<evidence type="ECO:0000256" key="7">
    <source>
        <dbReference type="ARBA" id="ARBA00023204"/>
    </source>
</evidence>
<keyword evidence="9" id="KW-0233">DNA recombination</keyword>
<gene>
    <name evidence="13" type="ORF">Agub_g9293</name>
</gene>
<dbReference type="GO" id="GO:0000723">
    <property type="term" value="P:telomere maintenance"/>
    <property type="evidence" value="ECO:0007669"/>
    <property type="project" value="InterPro"/>
</dbReference>
<dbReference type="AlphaFoldDB" id="A0AAD3HNV3"/>
<dbReference type="Gene3D" id="3.40.50.300">
    <property type="entry name" value="P-loop containing nucleotide triphosphate hydrolases"/>
    <property type="match status" value="2"/>
</dbReference>
<evidence type="ECO:0000256" key="3">
    <source>
        <dbReference type="ARBA" id="ARBA00022801"/>
    </source>
</evidence>
<dbReference type="PANTHER" id="PTHR47642:SF5">
    <property type="entry name" value="ATP-DEPENDENT DNA HELICASE"/>
    <property type="match status" value="1"/>
</dbReference>
<comment type="caution">
    <text evidence="13">The sequence shown here is derived from an EMBL/GenBank/DDBJ whole genome shotgun (WGS) entry which is preliminary data.</text>
</comment>
<evidence type="ECO:0000256" key="8">
    <source>
        <dbReference type="ARBA" id="ARBA00023235"/>
    </source>
</evidence>
<reference evidence="13 14" key="1">
    <citation type="journal article" date="2021" name="Sci. Rep.">
        <title>Genome sequencing of the multicellular alga Astrephomene provides insights into convergent evolution of germ-soma differentiation.</title>
        <authorList>
            <person name="Yamashita S."/>
            <person name="Yamamoto K."/>
            <person name="Matsuzaki R."/>
            <person name="Suzuki S."/>
            <person name="Yamaguchi H."/>
            <person name="Hirooka S."/>
            <person name="Minakuchi Y."/>
            <person name="Miyagishima S."/>
            <person name="Kawachi M."/>
            <person name="Toyoda A."/>
            <person name="Nozaki H."/>
        </authorList>
    </citation>
    <scope>NUCLEOTIDE SEQUENCE [LARGE SCALE GENOMIC DNA]</scope>
    <source>
        <strain evidence="13 14">NIES-4017</strain>
    </source>
</reference>
<dbReference type="InterPro" id="IPR010285">
    <property type="entry name" value="DNA_helicase_pif1-like_DEAD"/>
</dbReference>
<dbReference type="CDD" id="cd18809">
    <property type="entry name" value="SF1_C_RecD"/>
    <property type="match status" value="1"/>
</dbReference>
<dbReference type="Pfam" id="PF05970">
    <property type="entry name" value="PIF1"/>
    <property type="match status" value="1"/>
</dbReference>
<sequence length="758" mass="83838">MLRSAAAIWGGAPKPISLSARPLAAPCTSSYRPLDVIQPATRLLRSSITRCPLLNPRTPPSPRGDSCTNVRAAKGQGSSGSPRKARRKKETAPEEQVPAEADAGPTLKARRKRKGESAHHTLEQQAGGEAAAAAAAAAPETQQAFLPSEEQQRAINIVMSGGNLFLTGCAGTGKSATLSDIRLKLREKYGKDFESKVAVVALTGLAATLVEGVTLHSLLKIKKAENFGNFQRIEEDPQVLSLLLRLGTIIIDESGMLSGEMLQTLEVHITKARKKAARAAVLEEESIRGVKLSKEEVAELLAQYDKPFGGLQVIVSGDFFQLSPVPKKKDHADRSVHAHATPPGKPGAREIQFENRGFMFQAPAFHYGELELVELTKVFRQEDQEHVSLLNDIRCGPDDVCAAALKNIIHRCSRDLDCSVGIKPTLLYATNKLVEKKNQEELELLPGALAVLHAAEAVVVEAEPPGRHYLPLQQEGLLSKHEYEELEKGLDEESSIRKGLPGAPRLLQELQGAARERALELRMEWRGTAEKLLWDIHVRTFHRSQAEQQVILKEDAQVMLVRNIDLGSQLVNGSRGVVTCFKKADLEKTDKLYAQCMKYAEAAGCGSEMHRYLSKNPYVPVVRFLNEEQRAITPAIFDAHVPGYGRCVRIQCPLKLAWAITVHKSQGLTLDRAIINLNDFFGHGMLYTALSRVRSLAGLQVKGTTWRKMDPEVRRWWSAHLAGHPYDMNRLPHMDPPWCWQDVRLRKVLGFTHNPQAR</sequence>
<evidence type="ECO:0000256" key="9">
    <source>
        <dbReference type="RuleBase" id="RU363044"/>
    </source>
</evidence>
<evidence type="ECO:0000256" key="1">
    <source>
        <dbReference type="ARBA" id="ARBA00022741"/>
    </source>
</evidence>
<keyword evidence="4 9" id="KW-0347">Helicase</keyword>
<evidence type="ECO:0000256" key="4">
    <source>
        <dbReference type="ARBA" id="ARBA00022806"/>
    </source>
</evidence>
<comment type="cofactor">
    <cofactor evidence="9">
        <name>Mg(2+)</name>
        <dbReference type="ChEBI" id="CHEBI:18420"/>
    </cofactor>
</comment>
<evidence type="ECO:0000256" key="10">
    <source>
        <dbReference type="SAM" id="MobiDB-lite"/>
    </source>
</evidence>
<protein>
    <recommendedName>
        <fullName evidence="9">ATP-dependent DNA helicase</fullName>
        <ecNumber evidence="9">5.6.2.3</ecNumber>
    </recommendedName>
</protein>
<dbReference type="GO" id="GO:0006281">
    <property type="term" value="P:DNA repair"/>
    <property type="evidence" value="ECO:0007669"/>
    <property type="project" value="UniProtKB-KW"/>
</dbReference>
<name>A0AAD3HNV3_9CHLO</name>
<dbReference type="InterPro" id="IPR051055">
    <property type="entry name" value="PIF1_helicase"/>
</dbReference>
<dbReference type="EC" id="5.6.2.3" evidence="9"/>
<feature type="domain" description="DNA helicase Pif1-like DEAD-box helicase" evidence="11">
    <location>
        <begin position="149"/>
        <end position="333"/>
    </location>
</feature>
<accession>A0AAD3HNV3</accession>
<dbReference type="SUPFAM" id="SSF52540">
    <property type="entry name" value="P-loop containing nucleoside triphosphate hydrolases"/>
    <property type="match status" value="2"/>
</dbReference>
<keyword evidence="3 9" id="KW-0378">Hydrolase</keyword>
<dbReference type="GO" id="GO:0006310">
    <property type="term" value="P:DNA recombination"/>
    <property type="evidence" value="ECO:0007669"/>
    <property type="project" value="UniProtKB-KW"/>
</dbReference>
<feature type="domain" description="DNA helicase Pif1-like 2B" evidence="12">
    <location>
        <begin position="547"/>
        <end position="580"/>
    </location>
</feature>
<keyword evidence="6" id="KW-0238">DNA-binding</keyword>
<evidence type="ECO:0000259" key="12">
    <source>
        <dbReference type="Pfam" id="PF21530"/>
    </source>
</evidence>
<dbReference type="GO" id="GO:0005524">
    <property type="term" value="F:ATP binding"/>
    <property type="evidence" value="ECO:0007669"/>
    <property type="project" value="UniProtKB-KW"/>
</dbReference>
<evidence type="ECO:0000256" key="5">
    <source>
        <dbReference type="ARBA" id="ARBA00022840"/>
    </source>
</evidence>
<keyword evidence="7 9" id="KW-0234">DNA repair</keyword>
<proteinExistence type="inferred from homology"/>
<dbReference type="InterPro" id="IPR027417">
    <property type="entry name" value="P-loop_NTPase"/>
</dbReference>
<dbReference type="InterPro" id="IPR049163">
    <property type="entry name" value="Pif1-like_2B_dom"/>
</dbReference>
<feature type="region of interest" description="Disordered" evidence="10">
    <location>
        <begin position="51"/>
        <end position="129"/>
    </location>
</feature>
<feature type="non-terminal residue" evidence="13">
    <location>
        <position position="758"/>
    </location>
</feature>
<dbReference type="EMBL" id="BMAR01000018">
    <property type="protein sequence ID" value="GFR47568.1"/>
    <property type="molecule type" value="Genomic_DNA"/>
</dbReference>
<dbReference type="Pfam" id="PF21530">
    <property type="entry name" value="Pif1_2B_dom"/>
    <property type="match status" value="1"/>
</dbReference>
<comment type="similarity">
    <text evidence="9">Belongs to the helicase family.</text>
</comment>
<organism evidence="13 14">
    <name type="scientific">Astrephomene gubernaculifera</name>
    <dbReference type="NCBI Taxonomy" id="47775"/>
    <lineage>
        <taxon>Eukaryota</taxon>
        <taxon>Viridiplantae</taxon>
        <taxon>Chlorophyta</taxon>
        <taxon>core chlorophytes</taxon>
        <taxon>Chlorophyceae</taxon>
        <taxon>CS clade</taxon>
        <taxon>Chlamydomonadales</taxon>
        <taxon>Astrephomenaceae</taxon>
        <taxon>Astrephomene</taxon>
    </lineage>
</organism>